<dbReference type="PROSITE" id="PS51294">
    <property type="entry name" value="HTH_MYB"/>
    <property type="match status" value="1"/>
</dbReference>
<dbReference type="AlphaFoldDB" id="A0A9X3L828"/>
<keyword evidence="4" id="KW-1185">Reference proteome</keyword>
<evidence type="ECO:0000313" key="4">
    <source>
        <dbReference type="Proteomes" id="UP001152172"/>
    </source>
</evidence>
<dbReference type="Pfam" id="PF13921">
    <property type="entry name" value="Myb_DNA-bind_6"/>
    <property type="match status" value="1"/>
</dbReference>
<proteinExistence type="predicted"/>
<comment type="caution">
    <text evidence="3">The sequence shown here is derived from an EMBL/GenBank/DDBJ whole genome shotgun (WGS) entry which is preliminary data.</text>
</comment>
<name>A0A9X3L828_9BACI</name>
<organism evidence="3 4">
    <name type="scientific">Psychrobacillus psychrodurans</name>
    <dbReference type="NCBI Taxonomy" id="126157"/>
    <lineage>
        <taxon>Bacteria</taxon>
        <taxon>Bacillati</taxon>
        <taxon>Bacillota</taxon>
        <taxon>Bacilli</taxon>
        <taxon>Bacillales</taxon>
        <taxon>Bacillaceae</taxon>
        <taxon>Psychrobacillus</taxon>
    </lineage>
</organism>
<evidence type="ECO:0000259" key="1">
    <source>
        <dbReference type="PROSITE" id="PS50090"/>
    </source>
</evidence>
<dbReference type="InterPro" id="IPR009057">
    <property type="entry name" value="Homeodomain-like_sf"/>
</dbReference>
<feature type="domain" description="HTH myb-type" evidence="2">
    <location>
        <begin position="2"/>
        <end position="62"/>
    </location>
</feature>
<dbReference type="InterPro" id="IPR017930">
    <property type="entry name" value="Myb_dom"/>
</dbReference>
<dbReference type="Proteomes" id="UP001152172">
    <property type="component" value="Unassembled WGS sequence"/>
</dbReference>
<feature type="domain" description="Myb-like" evidence="1">
    <location>
        <begin position="2"/>
        <end position="58"/>
    </location>
</feature>
<sequence>MNVKLRKDSWTEEEDNLLKEIILNKINQGHTQISGFQEASVLLGRSKQACAFRWNKNLRPQIIKKEHKTTTSYSTNSTREIADSSSLQNHLQLAMESYDEMKHSYDEISSAYNLLKNDYEQLLNWVKQGITHIERK</sequence>
<dbReference type="InterPro" id="IPR014243">
    <property type="entry name" value="RsfA-like"/>
</dbReference>
<protein>
    <submittedName>
        <fullName evidence="3">Transcriptional regulator</fullName>
    </submittedName>
</protein>
<dbReference type="Gene3D" id="1.10.10.60">
    <property type="entry name" value="Homeodomain-like"/>
    <property type="match status" value="1"/>
</dbReference>
<dbReference type="EMBL" id="JAMKBI010000003">
    <property type="protein sequence ID" value="MCZ8532887.1"/>
    <property type="molecule type" value="Genomic_DNA"/>
</dbReference>
<reference evidence="3" key="1">
    <citation type="submission" date="2022-05" db="EMBL/GenBank/DDBJ databases">
        <authorList>
            <person name="Colautti A."/>
            <person name="Iacumin L."/>
        </authorList>
    </citation>
    <scope>NUCLEOTIDE SEQUENCE</scope>
    <source>
        <strain evidence="3">DSM 30747</strain>
    </source>
</reference>
<dbReference type="PANTHER" id="PTHR41302:SF2">
    <property type="entry name" value="PRESPORE SPECIFIC TRANSCRIPTIONAL ACTIVATOR RSFA"/>
    <property type="match status" value="1"/>
</dbReference>
<accession>A0A9X3L828</accession>
<dbReference type="RefSeq" id="WP_269921365.1">
    <property type="nucleotide sequence ID" value="NZ_JAMKBI010000003.1"/>
</dbReference>
<dbReference type="PROSITE" id="PS50090">
    <property type="entry name" value="MYB_LIKE"/>
    <property type="match status" value="1"/>
</dbReference>
<dbReference type="PANTHER" id="PTHR41302">
    <property type="entry name" value="PRESPORE-SPECIFIC TRANSCRIPTIONAL REGULATOR RSFA-RELATED"/>
    <property type="match status" value="1"/>
</dbReference>
<dbReference type="InterPro" id="IPR001005">
    <property type="entry name" value="SANT/Myb"/>
</dbReference>
<evidence type="ECO:0000259" key="2">
    <source>
        <dbReference type="PROSITE" id="PS51294"/>
    </source>
</evidence>
<dbReference type="SUPFAM" id="SSF46689">
    <property type="entry name" value="Homeodomain-like"/>
    <property type="match status" value="1"/>
</dbReference>
<evidence type="ECO:0000313" key="3">
    <source>
        <dbReference type="EMBL" id="MCZ8532887.1"/>
    </source>
</evidence>
<gene>
    <name evidence="3" type="ORF">M9R61_05915</name>
</gene>